<gene>
    <name evidence="3" type="primary">ypeB</name>
    <name evidence="3" type="ORF">P4S50_17450</name>
</gene>
<feature type="domain" description="Sporulation protein YpeB PepSY1 and PepSY2" evidence="1">
    <location>
        <begin position="172"/>
        <end position="354"/>
    </location>
</feature>
<accession>A0ABY8EF65</accession>
<proteinExistence type="predicted"/>
<feature type="domain" description="Sporulation protein YpeB N-terminal" evidence="2">
    <location>
        <begin position="17"/>
        <end position="151"/>
    </location>
</feature>
<organism evidence="3 4">
    <name type="scientific">Tepidibacter hydrothermalis</name>
    <dbReference type="NCBI Taxonomy" id="3036126"/>
    <lineage>
        <taxon>Bacteria</taxon>
        <taxon>Bacillati</taxon>
        <taxon>Bacillota</taxon>
        <taxon>Clostridia</taxon>
        <taxon>Peptostreptococcales</taxon>
        <taxon>Peptostreptococcaceae</taxon>
        <taxon>Tepidibacter</taxon>
    </lineage>
</organism>
<dbReference type="EMBL" id="CP120733">
    <property type="protein sequence ID" value="WFD10122.1"/>
    <property type="molecule type" value="Genomic_DNA"/>
</dbReference>
<dbReference type="NCBIfam" id="TIGR02889">
    <property type="entry name" value="spore_YpeB"/>
    <property type="match status" value="1"/>
</dbReference>
<sequence length="431" mass="48863">MGLLVVCFIWGMTGYSQKTAYKRSLNAQYQRMFYDVISNVETIQSDLSKVNVSNSTKQNIILLTDIMSQSYSAQDKMAQLPLNHKSIGKTEKFLTQLGDYTITLAKEALDDKHLNEKERKKISELQKSAQYLSEELGKVQSDIAKDKIQFTDVAAKANKKMKKSNANIMATSMIRIEERMGETPELIYDGPFSEHIGNIKPRLKGEKINKDKAREIASNFLKYKKIKELNYNGRIKNNSIPGYMFNSENVSVSISETAGKIVWMIDTRKIGQPTVDKKKALELAKKFLKDSEYKNMVPTYSLTNNGATTFNFCSKKDGVTIYPDLIKVKVALDNGEVVGLETQGYIISHFDRKIKKPEVTPEKASQNIIEGAKVLKHKLTIIPSEGKKEKICYEFKVEYKGRDFLIYVDAITGKQQKILELIKNPDGTLTL</sequence>
<keyword evidence="4" id="KW-1185">Reference proteome</keyword>
<dbReference type="InterPro" id="IPR014239">
    <property type="entry name" value="YpeB_PepSY1-2"/>
</dbReference>
<evidence type="ECO:0000313" key="3">
    <source>
        <dbReference type="EMBL" id="WFD10122.1"/>
    </source>
</evidence>
<reference evidence="3 4" key="1">
    <citation type="submission" date="2023-03" db="EMBL/GenBank/DDBJ databases">
        <title>Complete genome sequence of Tepidibacter sp. SWIR-1, isolated from a deep-sea hydrothermal vent.</title>
        <authorList>
            <person name="Li X."/>
        </authorList>
    </citation>
    <scope>NUCLEOTIDE SEQUENCE [LARGE SCALE GENOMIC DNA]</scope>
    <source>
        <strain evidence="3 4">SWIR-1</strain>
    </source>
</reference>
<protein>
    <submittedName>
        <fullName evidence="3">Germination protein YpeB</fullName>
    </submittedName>
</protein>
<dbReference type="Proteomes" id="UP001222800">
    <property type="component" value="Chromosome"/>
</dbReference>
<evidence type="ECO:0000259" key="1">
    <source>
        <dbReference type="Pfam" id="PF14620"/>
    </source>
</evidence>
<name>A0ABY8EF65_9FIRM</name>
<dbReference type="RefSeq" id="WP_277732099.1">
    <property type="nucleotide sequence ID" value="NZ_CP120733.1"/>
</dbReference>
<dbReference type="Pfam" id="PF14620">
    <property type="entry name" value="YPEB_PepSY1-2"/>
    <property type="match status" value="1"/>
</dbReference>
<dbReference type="Pfam" id="PF20769">
    <property type="entry name" value="YPEB_N"/>
    <property type="match status" value="1"/>
</dbReference>
<dbReference type="InterPro" id="IPR048402">
    <property type="entry name" value="YpeB_N"/>
</dbReference>
<evidence type="ECO:0000259" key="2">
    <source>
        <dbReference type="Pfam" id="PF20769"/>
    </source>
</evidence>
<evidence type="ECO:0000313" key="4">
    <source>
        <dbReference type="Proteomes" id="UP001222800"/>
    </source>
</evidence>